<evidence type="ECO:0000313" key="1">
    <source>
        <dbReference type="EMBL" id="MDD7915659.1"/>
    </source>
</evidence>
<name>A0ABT5SC09_9FLAO</name>
<dbReference type="Proteomes" id="UP001151478">
    <property type="component" value="Unassembled WGS sequence"/>
</dbReference>
<organism evidence="1 2">
    <name type="scientific">Polaribacter ponticola</name>
    <dbReference type="NCBI Taxonomy" id="2978475"/>
    <lineage>
        <taxon>Bacteria</taxon>
        <taxon>Pseudomonadati</taxon>
        <taxon>Bacteroidota</taxon>
        <taxon>Flavobacteriia</taxon>
        <taxon>Flavobacteriales</taxon>
        <taxon>Flavobacteriaceae</taxon>
    </lineage>
</organism>
<sequence length="216" mass="25386">MKKTIQITIVLLFSSLAIFGQTKETKQADIYFENLSFVKAALEYKKLAEKKPTAYILKKLGDCYYNNVQMEEAADAYARLFTAFVDFDDEDYAFKYAQSLRAIGNFEESKFWMKKFNTVKKEDVRGQNFTEAKAILAEIRDNKPDYRVENLEKINTKYSDFGVTEYKNTILFSSPRDLNRFVKRTHTRNNRNFLDIFQVNKDDIKLKGSKKLFLKN</sequence>
<keyword evidence="2" id="KW-1185">Reference proteome</keyword>
<dbReference type="EMBL" id="JAOSLC020000003">
    <property type="protein sequence ID" value="MDD7915659.1"/>
    <property type="molecule type" value="Genomic_DNA"/>
</dbReference>
<proteinExistence type="predicted"/>
<dbReference type="SUPFAM" id="SSF81901">
    <property type="entry name" value="HCP-like"/>
    <property type="match status" value="1"/>
</dbReference>
<evidence type="ECO:0000313" key="2">
    <source>
        <dbReference type="Proteomes" id="UP001151478"/>
    </source>
</evidence>
<dbReference type="RefSeq" id="WP_265726908.1">
    <property type="nucleotide sequence ID" value="NZ_JAOSLC020000003.1"/>
</dbReference>
<comment type="caution">
    <text evidence="1">The sequence shown here is derived from an EMBL/GenBank/DDBJ whole genome shotgun (WGS) entry which is preliminary data.</text>
</comment>
<dbReference type="InterPro" id="IPR011990">
    <property type="entry name" value="TPR-like_helical_dom_sf"/>
</dbReference>
<gene>
    <name evidence="1" type="ORF">N5A56_015065</name>
</gene>
<evidence type="ECO:0008006" key="3">
    <source>
        <dbReference type="Google" id="ProtNLM"/>
    </source>
</evidence>
<protein>
    <recommendedName>
        <fullName evidence="3">Tetratricopeptide repeat protein</fullName>
    </recommendedName>
</protein>
<accession>A0ABT5SC09</accession>
<dbReference type="Gene3D" id="1.25.40.10">
    <property type="entry name" value="Tetratricopeptide repeat domain"/>
    <property type="match status" value="1"/>
</dbReference>
<reference evidence="1" key="1">
    <citation type="submission" date="2023-02" db="EMBL/GenBank/DDBJ databases">
        <title>Polaribacter ponticola sp. nov., isolated from seawater.</title>
        <authorList>
            <person name="Baek J.H."/>
            <person name="Kim J.M."/>
            <person name="Choi D.G."/>
            <person name="Jeon C.O."/>
        </authorList>
    </citation>
    <scope>NUCLEOTIDE SEQUENCE</scope>
    <source>
        <strain evidence="1">MSW5</strain>
    </source>
</reference>